<accession>A0A1D1VU12</accession>
<name>A0A1D1VU12_RAMVA</name>
<evidence type="ECO:0000313" key="3">
    <source>
        <dbReference type="Proteomes" id="UP000186922"/>
    </source>
</evidence>
<feature type="compositionally biased region" description="Polar residues" evidence="1">
    <location>
        <begin position="99"/>
        <end position="133"/>
    </location>
</feature>
<proteinExistence type="predicted"/>
<dbReference type="EMBL" id="BDGG01000011">
    <property type="protein sequence ID" value="GAV04491.1"/>
    <property type="molecule type" value="Genomic_DNA"/>
</dbReference>
<reference evidence="2 3" key="1">
    <citation type="journal article" date="2016" name="Nat. Commun.">
        <title>Extremotolerant tardigrade genome and improved radiotolerance of human cultured cells by tardigrade-unique protein.</title>
        <authorList>
            <person name="Hashimoto T."/>
            <person name="Horikawa D.D."/>
            <person name="Saito Y."/>
            <person name="Kuwahara H."/>
            <person name="Kozuka-Hata H."/>
            <person name="Shin-I T."/>
            <person name="Minakuchi Y."/>
            <person name="Ohishi K."/>
            <person name="Motoyama A."/>
            <person name="Aizu T."/>
            <person name="Enomoto A."/>
            <person name="Kondo K."/>
            <person name="Tanaka S."/>
            <person name="Hara Y."/>
            <person name="Koshikawa S."/>
            <person name="Sagara H."/>
            <person name="Miura T."/>
            <person name="Yokobori S."/>
            <person name="Miyagawa K."/>
            <person name="Suzuki Y."/>
            <person name="Kubo T."/>
            <person name="Oyama M."/>
            <person name="Kohara Y."/>
            <person name="Fujiyama A."/>
            <person name="Arakawa K."/>
            <person name="Katayama T."/>
            <person name="Toyoda A."/>
            <person name="Kunieda T."/>
        </authorList>
    </citation>
    <scope>NUCLEOTIDE SEQUENCE [LARGE SCALE GENOMIC DNA]</scope>
    <source>
        <strain evidence="2 3">YOKOZUNA-1</strain>
    </source>
</reference>
<gene>
    <name evidence="2" type="primary">RvY_14761-1</name>
    <name evidence="2" type="synonym">RvY_14761.1</name>
    <name evidence="2" type="ORF">RvY_14761</name>
</gene>
<comment type="caution">
    <text evidence="2">The sequence shown here is derived from an EMBL/GenBank/DDBJ whole genome shotgun (WGS) entry which is preliminary data.</text>
</comment>
<sequence length="161" mass="18600">MPLERKETIMTYWLPTEYVDYEEQPDSNDKRTLQAEPKFKMYTEEPDEGSVTDTPSTTTLEEKKDRELRKFMDSSQISDPLELIQRLSRMSAQPPKCESPSNPNGSSEQPTTMEKGLQQSKGESRKPSSSLFNADSEDKDYLEFLTNFEITAPQHIRYETS</sequence>
<evidence type="ECO:0000313" key="2">
    <source>
        <dbReference type="EMBL" id="GAV04491.1"/>
    </source>
</evidence>
<evidence type="ECO:0000256" key="1">
    <source>
        <dbReference type="SAM" id="MobiDB-lite"/>
    </source>
</evidence>
<dbReference type="AlphaFoldDB" id="A0A1D1VU12"/>
<keyword evidence="3" id="KW-1185">Reference proteome</keyword>
<protein>
    <submittedName>
        <fullName evidence="2">Uncharacterized protein</fullName>
    </submittedName>
</protein>
<feature type="compositionally biased region" description="Basic and acidic residues" evidence="1">
    <location>
        <begin position="27"/>
        <end position="43"/>
    </location>
</feature>
<feature type="region of interest" description="Disordered" evidence="1">
    <location>
        <begin position="21"/>
        <end position="135"/>
    </location>
</feature>
<feature type="compositionally biased region" description="Basic and acidic residues" evidence="1">
    <location>
        <begin position="60"/>
        <end position="72"/>
    </location>
</feature>
<organism evidence="2 3">
    <name type="scientific">Ramazzottius varieornatus</name>
    <name type="common">Water bear</name>
    <name type="synonym">Tardigrade</name>
    <dbReference type="NCBI Taxonomy" id="947166"/>
    <lineage>
        <taxon>Eukaryota</taxon>
        <taxon>Metazoa</taxon>
        <taxon>Ecdysozoa</taxon>
        <taxon>Tardigrada</taxon>
        <taxon>Eutardigrada</taxon>
        <taxon>Parachela</taxon>
        <taxon>Hypsibioidea</taxon>
        <taxon>Ramazzottiidae</taxon>
        <taxon>Ramazzottius</taxon>
    </lineage>
</organism>
<dbReference type="Proteomes" id="UP000186922">
    <property type="component" value="Unassembled WGS sequence"/>
</dbReference>